<protein>
    <submittedName>
        <fullName evidence="1">Uncharacterized protein</fullName>
    </submittedName>
</protein>
<dbReference type="Proteomes" id="UP000221011">
    <property type="component" value="Chromosome"/>
</dbReference>
<accession>A0A291QMY0</accession>
<evidence type="ECO:0000313" key="2">
    <source>
        <dbReference type="Proteomes" id="UP000221011"/>
    </source>
</evidence>
<evidence type="ECO:0000313" key="1">
    <source>
        <dbReference type="EMBL" id="ATL32823.1"/>
    </source>
</evidence>
<dbReference type="EMBL" id="CP022685">
    <property type="protein sequence ID" value="ATL32823.1"/>
    <property type="molecule type" value="Genomic_DNA"/>
</dbReference>
<gene>
    <name evidence="1" type="ORF">KY5_7805c</name>
</gene>
<name>A0A291QMY0_9ACTN</name>
<reference evidence="1 2" key="1">
    <citation type="submission" date="2017-08" db="EMBL/GenBank/DDBJ databases">
        <title>Complete Genome Sequence of Streptomyces formicae KY5, the formicamycin producer.</title>
        <authorList>
            <person name="Holmes N.A."/>
            <person name="Devine R."/>
            <person name="Qin Z."/>
            <person name="Seipke R.F."/>
            <person name="Wilkinson B."/>
            <person name="Hutchings M.I."/>
        </authorList>
    </citation>
    <scope>NUCLEOTIDE SEQUENCE [LARGE SCALE GENOMIC DNA]</scope>
    <source>
        <strain evidence="1 2">KY5</strain>
    </source>
</reference>
<keyword evidence="2" id="KW-1185">Reference proteome</keyword>
<proteinExistence type="predicted"/>
<dbReference type="RefSeq" id="WP_234363088.1">
    <property type="nucleotide sequence ID" value="NZ_CP022685.1"/>
</dbReference>
<dbReference type="AlphaFoldDB" id="A0A291QMY0"/>
<dbReference type="KEGG" id="sfk:KY5_7805c"/>
<organism evidence="1 2">
    <name type="scientific">Streptomyces formicae</name>
    <dbReference type="NCBI Taxonomy" id="1616117"/>
    <lineage>
        <taxon>Bacteria</taxon>
        <taxon>Bacillati</taxon>
        <taxon>Actinomycetota</taxon>
        <taxon>Actinomycetes</taxon>
        <taxon>Kitasatosporales</taxon>
        <taxon>Streptomycetaceae</taxon>
        <taxon>Streptomyces</taxon>
    </lineage>
</organism>
<sequence length="99" mass="10065">MTGTPSEELLAAQACLRLLHTARAALSDPDAVSVAAAASLLAGPIAEADEALRRAGLAGNEAALIDRIYDLAPPPRTVAAPRTEAATALRPRAHEGSTS</sequence>